<feature type="transmembrane region" description="Helical" evidence="1">
    <location>
        <begin position="61"/>
        <end position="83"/>
    </location>
</feature>
<evidence type="ECO:0000313" key="2">
    <source>
        <dbReference type="EMBL" id="MBB6576006.1"/>
    </source>
</evidence>
<keyword evidence="1" id="KW-0812">Transmembrane</keyword>
<evidence type="ECO:0000313" key="3">
    <source>
        <dbReference type="Proteomes" id="UP000562492"/>
    </source>
</evidence>
<proteinExistence type="predicted"/>
<gene>
    <name evidence="2" type="ORF">HNP33_000054</name>
</gene>
<reference evidence="2 3" key="1">
    <citation type="submission" date="2020-08" db="EMBL/GenBank/DDBJ databases">
        <title>Functional genomics of gut bacteria from endangered species of beetles.</title>
        <authorList>
            <person name="Carlos-Shanley C."/>
        </authorList>
    </citation>
    <scope>NUCLEOTIDE SEQUENCE [LARGE SCALE GENOMIC DNA]</scope>
    <source>
        <strain evidence="2 3">S00124</strain>
    </source>
</reference>
<accession>A0ABR6RA30</accession>
<keyword evidence="1" id="KW-1133">Transmembrane helix</keyword>
<keyword evidence="3" id="KW-1185">Reference proteome</keyword>
<dbReference type="EMBL" id="JACHKZ010000001">
    <property type="protein sequence ID" value="MBB6576006.1"/>
    <property type="molecule type" value="Genomic_DNA"/>
</dbReference>
<keyword evidence="1" id="KW-0472">Membrane</keyword>
<dbReference type="RefSeq" id="WP_184704076.1">
    <property type="nucleotide sequence ID" value="NZ_JACHKZ010000001.1"/>
</dbReference>
<organism evidence="2 3">
    <name type="scientific">Comamonas odontotermitis</name>
    <dbReference type="NCBI Taxonomy" id="379895"/>
    <lineage>
        <taxon>Bacteria</taxon>
        <taxon>Pseudomonadati</taxon>
        <taxon>Pseudomonadota</taxon>
        <taxon>Betaproteobacteria</taxon>
        <taxon>Burkholderiales</taxon>
        <taxon>Comamonadaceae</taxon>
        <taxon>Comamonas</taxon>
    </lineage>
</organism>
<feature type="transmembrane region" description="Helical" evidence="1">
    <location>
        <begin position="89"/>
        <end position="107"/>
    </location>
</feature>
<comment type="caution">
    <text evidence="2">The sequence shown here is derived from an EMBL/GenBank/DDBJ whole genome shotgun (WGS) entry which is preliminary data.</text>
</comment>
<feature type="transmembrane region" description="Helical" evidence="1">
    <location>
        <begin position="12"/>
        <end position="31"/>
    </location>
</feature>
<dbReference type="Proteomes" id="UP000562492">
    <property type="component" value="Unassembled WGS sequence"/>
</dbReference>
<evidence type="ECO:0000256" key="1">
    <source>
        <dbReference type="SAM" id="Phobius"/>
    </source>
</evidence>
<name>A0ABR6RA30_9BURK</name>
<protein>
    <submittedName>
        <fullName evidence="2">Uncharacterized protein</fullName>
    </submittedName>
</protein>
<sequence length="196" mass="22008">MWSSLLAQIQTQPWLQALLTGSGLCALFWLIDHAGAHAMVRYIPIGTPVYRRNLTGILRRVLLLCAAGLLAVGDYLILLPSAWQSRLPLLLVALPIAAAILVVWLLIESRLVRHVIAGDTALRSWWQQYMQTRSPSTIGQEPSLGLLDFLRLTRALKQRIYGSEAYGGPSQRLNQLLYLLTWAHLVAWVYALRMQA</sequence>